<dbReference type="AlphaFoldDB" id="A0A0E9NJN7"/>
<sequence length="478" mass="52454">MCVGYLSLSGCWCYMKVSPDIPRESSKLWTDHTVRVSLTGESRREIAGMHCLSLFKSISCTAAQPRMVGMFVALGAAGVARTARTQGKQAAETVRKSSSSSSSKRPSECSVEQLTEVDDPSPDPAKLRLQHASPSPLPFSPMASTTEAIHPPTAPVIFQCASCRTIIGDSYAHITSHIDLNTFTLSSAPNITIREPILLSTDDESADKGCTYSELACAGCEATLGKMYRTTLRTLDEIRDMYTISLPAATLYEVGTTNSNVDIPQGASGTYLLDKLTKLQSLVVALHERLESLESQPPSLHQNGNHDPQHLLPPAQVTESTTMPAPTRPIPRHAPINGFHPNPEADEFDAQGRSKRRRTLVQYPADQPTPADLELPPLQYTEHHPQHYLHPDHAVEGDTRMEHGREDYYANPPHRPQPLPPHQQHQPHPQSPPREIRRGPGRPRKSEAARVVPGTPRGTGRGPGRPRGSTLQRRQMGL</sequence>
<feature type="region of interest" description="Disordered" evidence="11">
    <location>
        <begin position="84"/>
        <end position="146"/>
    </location>
</feature>
<feature type="compositionally biased region" description="Polar residues" evidence="11">
    <location>
        <begin position="469"/>
        <end position="478"/>
    </location>
</feature>
<dbReference type="GO" id="GO:0034080">
    <property type="term" value="P:CENP-A containing chromatin assembly"/>
    <property type="evidence" value="ECO:0007669"/>
    <property type="project" value="TreeGrafter"/>
</dbReference>
<dbReference type="GO" id="GO:0005634">
    <property type="term" value="C:nucleus"/>
    <property type="evidence" value="ECO:0007669"/>
    <property type="project" value="UniProtKB-SubCell"/>
</dbReference>
<evidence type="ECO:0000256" key="10">
    <source>
        <dbReference type="ARBA" id="ARBA00023328"/>
    </source>
</evidence>
<dbReference type="InterPro" id="IPR004910">
    <property type="entry name" value="Yippee/Mis18/Cereblon"/>
</dbReference>
<dbReference type="InterPro" id="IPR034752">
    <property type="entry name" value="Mis18"/>
</dbReference>
<evidence type="ECO:0000256" key="5">
    <source>
        <dbReference type="ARBA" id="ARBA00022723"/>
    </source>
</evidence>
<feature type="compositionally biased region" description="Basic and acidic residues" evidence="11">
    <location>
        <begin position="434"/>
        <end position="448"/>
    </location>
</feature>
<feature type="region of interest" description="Disordered" evidence="11">
    <location>
        <begin position="318"/>
        <end position="355"/>
    </location>
</feature>
<evidence type="ECO:0000256" key="2">
    <source>
        <dbReference type="ARBA" id="ARBA00004584"/>
    </source>
</evidence>
<gene>
    <name evidence="13" type="ORF">G7K_3769-t1</name>
</gene>
<evidence type="ECO:0000256" key="7">
    <source>
        <dbReference type="ARBA" id="ARBA00022833"/>
    </source>
</evidence>
<evidence type="ECO:0000256" key="11">
    <source>
        <dbReference type="SAM" id="MobiDB-lite"/>
    </source>
</evidence>
<evidence type="ECO:0000256" key="9">
    <source>
        <dbReference type="ARBA" id="ARBA00023306"/>
    </source>
</evidence>
<dbReference type="PANTHER" id="PTHR16431">
    <property type="entry name" value="NEUROGENIC PROTEIN MASTERMIND"/>
    <property type="match status" value="1"/>
</dbReference>
<dbReference type="EMBL" id="BACD03000024">
    <property type="protein sequence ID" value="GAO49620.1"/>
    <property type="molecule type" value="Genomic_DNA"/>
</dbReference>
<evidence type="ECO:0000313" key="14">
    <source>
        <dbReference type="Proteomes" id="UP000033140"/>
    </source>
</evidence>
<evidence type="ECO:0000256" key="1">
    <source>
        <dbReference type="ARBA" id="ARBA00004123"/>
    </source>
</evidence>
<organism evidence="13 14">
    <name type="scientific">Saitoella complicata (strain BCRC 22490 / CBS 7301 / JCM 7358 / NBRC 10748 / NRRL Y-17804)</name>
    <dbReference type="NCBI Taxonomy" id="698492"/>
    <lineage>
        <taxon>Eukaryota</taxon>
        <taxon>Fungi</taxon>
        <taxon>Dikarya</taxon>
        <taxon>Ascomycota</taxon>
        <taxon>Taphrinomycotina</taxon>
        <taxon>Taphrinomycotina incertae sedis</taxon>
        <taxon>Saitoella</taxon>
    </lineage>
</organism>
<keyword evidence="7" id="KW-0862">Zinc</keyword>
<evidence type="ECO:0000259" key="12">
    <source>
        <dbReference type="PROSITE" id="PS51793"/>
    </source>
</evidence>
<keyword evidence="9" id="KW-0131">Cell cycle</keyword>
<reference evidence="13 14" key="2">
    <citation type="journal article" date="2014" name="J. Gen. Appl. Microbiol.">
        <title>The early diverging ascomycetous budding yeast Saitoella complicata has three histone deacetylases belonging to the Clr6, Hos2, and Rpd3 lineages.</title>
        <authorList>
            <person name="Nishida H."/>
            <person name="Matsumoto T."/>
            <person name="Kondo S."/>
            <person name="Hamamoto M."/>
            <person name="Yoshikawa H."/>
        </authorList>
    </citation>
    <scope>NUCLEOTIDE SEQUENCE [LARGE SCALE GENOMIC DNA]</scope>
    <source>
        <strain evidence="13 14">NRRL Y-17804</strain>
    </source>
</reference>
<dbReference type="GO" id="GO:0000775">
    <property type="term" value="C:chromosome, centromeric region"/>
    <property type="evidence" value="ECO:0007669"/>
    <property type="project" value="UniProtKB-SubCell"/>
</dbReference>
<name>A0A0E9NJN7_SAICN</name>
<dbReference type="GO" id="GO:0046872">
    <property type="term" value="F:metal ion binding"/>
    <property type="evidence" value="ECO:0007669"/>
    <property type="project" value="UniProtKB-KW"/>
</dbReference>
<proteinExistence type="predicted"/>
<keyword evidence="3" id="KW-0158">Chromosome</keyword>
<evidence type="ECO:0000256" key="3">
    <source>
        <dbReference type="ARBA" id="ARBA00022454"/>
    </source>
</evidence>
<dbReference type="GO" id="GO:0051301">
    <property type="term" value="P:cell division"/>
    <property type="evidence" value="ECO:0007669"/>
    <property type="project" value="UniProtKB-KW"/>
</dbReference>
<comment type="subcellular location">
    <subcellularLocation>
        <location evidence="2">Chromosome</location>
        <location evidence="2">Centromere</location>
    </subcellularLocation>
    <subcellularLocation>
        <location evidence="1">Nucleus</location>
    </subcellularLocation>
</comment>
<dbReference type="Proteomes" id="UP000033140">
    <property type="component" value="Unassembled WGS sequence"/>
</dbReference>
<keyword evidence="5" id="KW-0479">Metal-binding</keyword>
<keyword evidence="4" id="KW-0132">Cell division</keyword>
<accession>A0A0E9NJN7</accession>
<dbReference type="Pfam" id="PF03226">
    <property type="entry name" value="Yippee-Mis18"/>
    <property type="match status" value="1"/>
</dbReference>
<feature type="region of interest" description="Disordered" evidence="11">
    <location>
        <begin position="404"/>
        <end position="478"/>
    </location>
</feature>
<keyword evidence="6" id="KW-0498">Mitosis</keyword>
<dbReference type="STRING" id="698492.A0A0E9NJN7"/>
<dbReference type="PROSITE" id="PS51793">
    <property type="entry name" value="MIS18"/>
    <property type="match status" value="1"/>
</dbReference>
<reference evidence="13 14" key="1">
    <citation type="journal article" date="2011" name="J. Gen. Appl. Microbiol.">
        <title>Draft genome sequencing of the enigmatic yeast Saitoella complicata.</title>
        <authorList>
            <person name="Nishida H."/>
            <person name="Hamamoto M."/>
            <person name="Sugiyama J."/>
        </authorList>
    </citation>
    <scope>NUCLEOTIDE SEQUENCE [LARGE SCALE GENOMIC DNA]</scope>
    <source>
        <strain evidence="13 14">NRRL Y-17804</strain>
    </source>
</reference>
<keyword evidence="8" id="KW-0539">Nucleus</keyword>
<keyword evidence="14" id="KW-1185">Reference proteome</keyword>
<feature type="domain" description="Mis18" evidence="12">
    <location>
        <begin position="155"/>
        <end position="254"/>
    </location>
</feature>
<reference evidence="13 14" key="3">
    <citation type="journal article" date="2015" name="Genome Announc.">
        <title>Draft Genome Sequence of the Archiascomycetous Yeast Saitoella complicata.</title>
        <authorList>
            <person name="Yamauchi K."/>
            <person name="Kondo S."/>
            <person name="Hamamoto M."/>
            <person name="Takahashi Y."/>
            <person name="Ogura Y."/>
            <person name="Hayashi T."/>
            <person name="Nishida H."/>
        </authorList>
    </citation>
    <scope>NUCLEOTIDE SEQUENCE [LARGE SCALE GENOMIC DNA]</scope>
    <source>
        <strain evidence="13 14">NRRL Y-17804</strain>
    </source>
</reference>
<evidence type="ECO:0000256" key="8">
    <source>
        <dbReference type="ARBA" id="ARBA00023242"/>
    </source>
</evidence>
<evidence type="ECO:0000313" key="13">
    <source>
        <dbReference type="EMBL" id="GAO49620.1"/>
    </source>
</evidence>
<dbReference type="PANTHER" id="PTHR16431:SF1">
    <property type="entry name" value="NEUROGENIC PROTEIN MASTERMIND"/>
    <property type="match status" value="1"/>
</dbReference>
<evidence type="ECO:0000256" key="6">
    <source>
        <dbReference type="ARBA" id="ARBA00022776"/>
    </source>
</evidence>
<protein>
    <recommendedName>
        <fullName evidence="12">Mis18 domain-containing protein</fullName>
    </recommendedName>
</protein>
<evidence type="ECO:0000256" key="4">
    <source>
        <dbReference type="ARBA" id="ARBA00022618"/>
    </source>
</evidence>
<comment type="caution">
    <text evidence="13">The sequence shown here is derived from an EMBL/GenBank/DDBJ whole genome shotgun (WGS) entry which is preliminary data.</text>
</comment>
<keyword evidence="10" id="KW-0137">Centromere</keyword>
<dbReference type="GO" id="GO:0007059">
    <property type="term" value="P:chromosome segregation"/>
    <property type="evidence" value="ECO:0007669"/>
    <property type="project" value="TreeGrafter"/>
</dbReference>
<dbReference type="GO" id="GO:0000785">
    <property type="term" value="C:chromatin"/>
    <property type="evidence" value="ECO:0007669"/>
    <property type="project" value="TreeGrafter"/>
</dbReference>